<reference evidence="3 4" key="1">
    <citation type="submission" date="2019-02" db="EMBL/GenBank/DDBJ databases">
        <title>Deep-cultivation of Planctomycetes and their phenomic and genomic characterization uncovers novel biology.</title>
        <authorList>
            <person name="Wiegand S."/>
            <person name="Jogler M."/>
            <person name="Boedeker C."/>
            <person name="Pinto D."/>
            <person name="Vollmers J."/>
            <person name="Rivas-Marin E."/>
            <person name="Kohn T."/>
            <person name="Peeters S.H."/>
            <person name="Heuer A."/>
            <person name="Rast P."/>
            <person name="Oberbeckmann S."/>
            <person name="Bunk B."/>
            <person name="Jeske O."/>
            <person name="Meyerdierks A."/>
            <person name="Storesund J.E."/>
            <person name="Kallscheuer N."/>
            <person name="Luecker S."/>
            <person name="Lage O.M."/>
            <person name="Pohl T."/>
            <person name="Merkel B.J."/>
            <person name="Hornburger P."/>
            <person name="Mueller R.-W."/>
            <person name="Bruemmer F."/>
            <person name="Labrenz M."/>
            <person name="Spormann A.M."/>
            <person name="Op Den Camp H."/>
            <person name="Overmann J."/>
            <person name="Amann R."/>
            <person name="Jetten M.S.M."/>
            <person name="Mascher T."/>
            <person name="Medema M.H."/>
            <person name="Devos D.P."/>
            <person name="Kaster A.-K."/>
            <person name="Ovreas L."/>
            <person name="Rohde M."/>
            <person name="Galperin M.Y."/>
            <person name="Jogler C."/>
        </authorList>
    </citation>
    <scope>NUCLEOTIDE SEQUENCE [LARGE SCALE GENOMIC DNA]</scope>
    <source>
        <strain evidence="3 4">CA85</strain>
    </source>
</reference>
<evidence type="ECO:0000256" key="2">
    <source>
        <dbReference type="SAM" id="MobiDB-lite"/>
    </source>
</evidence>
<evidence type="ECO:0000313" key="3">
    <source>
        <dbReference type="EMBL" id="TWT73023.1"/>
    </source>
</evidence>
<accession>A0A5C5YDY4</accession>
<proteinExistence type="predicted"/>
<gene>
    <name evidence="3" type="ORF">CA85_14840</name>
</gene>
<evidence type="ECO:0000313" key="4">
    <source>
        <dbReference type="Proteomes" id="UP000318053"/>
    </source>
</evidence>
<dbReference type="Proteomes" id="UP000318053">
    <property type="component" value="Unassembled WGS sequence"/>
</dbReference>
<sequence length="72" mass="8304">MSDSIEQRLNDLEIQLAHTQRTCEQLNEVVTKMSMDAQTRERLMKRMVDQIKDLKSNLGESDAGGDEKPPHY</sequence>
<feature type="coiled-coil region" evidence="1">
    <location>
        <begin position="2"/>
        <end position="29"/>
    </location>
</feature>
<dbReference type="Pfam" id="PF04102">
    <property type="entry name" value="SlyX"/>
    <property type="match status" value="1"/>
</dbReference>
<dbReference type="EMBL" id="SJPK01000003">
    <property type="protein sequence ID" value="TWT73023.1"/>
    <property type="molecule type" value="Genomic_DNA"/>
</dbReference>
<dbReference type="PANTHER" id="PTHR36508">
    <property type="entry name" value="PROTEIN SLYX"/>
    <property type="match status" value="1"/>
</dbReference>
<protein>
    <recommendedName>
        <fullName evidence="5">Protein SlyX</fullName>
    </recommendedName>
</protein>
<keyword evidence="4" id="KW-1185">Reference proteome</keyword>
<dbReference type="Gene3D" id="1.20.5.300">
    <property type="match status" value="1"/>
</dbReference>
<comment type="caution">
    <text evidence="3">The sequence shown here is derived from an EMBL/GenBank/DDBJ whole genome shotgun (WGS) entry which is preliminary data.</text>
</comment>
<dbReference type="AlphaFoldDB" id="A0A5C5YDY4"/>
<feature type="region of interest" description="Disordered" evidence="2">
    <location>
        <begin position="51"/>
        <end position="72"/>
    </location>
</feature>
<organism evidence="3 4">
    <name type="scientific">Allorhodopirellula solitaria</name>
    <dbReference type="NCBI Taxonomy" id="2527987"/>
    <lineage>
        <taxon>Bacteria</taxon>
        <taxon>Pseudomonadati</taxon>
        <taxon>Planctomycetota</taxon>
        <taxon>Planctomycetia</taxon>
        <taxon>Pirellulales</taxon>
        <taxon>Pirellulaceae</taxon>
        <taxon>Allorhodopirellula</taxon>
    </lineage>
</organism>
<dbReference type="InterPro" id="IPR007236">
    <property type="entry name" value="SlyX"/>
</dbReference>
<dbReference type="PANTHER" id="PTHR36508:SF1">
    <property type="entry name" value="PROTEIN SLYX"/>
    <property type="match status" value="1"/>
</dbReference>
<evidence type="ECO:0000256" key="1">
    <source>
        <dbReference type="SAM" id="Coils"/>
    </source>
</evidence>
<keyword evidence="1" id="KW-0175">Coiled coil</keyword>
<name>A0A5C5YDY4_9BACT</name>
<evidence type="ECO:0008006" key="5">
    <source>
        <dbReference type="Google" id="ProtNLM"/>
    </source>
</evidence>
<dbReference type="OrthoDB" id="284584at2"/>
<dbReference type="RefSeq" id="WP_146390609.1">
    <property type="nucleotide sequence ID" value="NZ_SJPK01000003.1"/>
</dbReference>